<proteinExistence type="predicted"/>
<protein>
    <recommendedName>
        <fullName evidence="5">DUF3761 domain-containing protein</fullName>
    </recommendedName>
</protein>
<dbReference type="RefSeq" id="WP_115476065.1">
    <property type="nucleotide sequence ID" value="NZ_QRBF01000001.1"/>
</dbReference>
<evidence type="ECO:0000256" key="2">
    <source>
        <dbReference type="SAM" id="SignalP"/>
    </source>
</evidence>
<reference evidence="3 4" key="1">
    <citation type="submission" date="2018-07" db="EMBL/GenBank/DDBJ databases">
        <title>Dyella monticola sp. nov. and Dyella psychrodurans sp. nov. isolated from monsoon evergreen broad-leaved forest soil of Dinghu Mountain, China.</title>
        <authorList>
            <person name="Gao Z."/>
            <person name="Qiu L."/>
        </authorList>
    </citation>
    <scope>NUCLEOTIDE SEQUENCE [LARGE SCALE GENOMIC DNA]</scope>
    <source>
        <strain evidence="3 4">4MSK11</strain>
    </source>
</reference>
<dbReference type="Proteomes" id="UP000255334">
    <property type="component" value="Unassembled WGS sequence"/>
</dbReference>
<gene>
    <name evidence="3" type="ORF">DWU99_00630</name>
</gene>
<feature type="compositionally biased region" description="Low complexity" evidence="1">
    <location>
        <begin position="60"/>
        <end position="107"/>
    </location>
</feature>
<keyword evidence="4" id="KW-1185">Reference proteome</keyword>
<dbReference type="AlphaFoldDB" id="A0A370XBL1"/>
<keyword evidence="2" id="KW-0732">Signal</keyword>
<feature type="signal peptide" evidence="2">
    <location>
        <begin position="1"/>
        <end position="22"/>
    </location>
</feature>
<evidence type="ECO:0000256" key="1">
    <source>
        <dbReference type="SAM" id="MobiDB-lite"/>
    </source>
</evidence>
<organism evidence="3 4">
    <name type="scientific">Dyella psychrodurans</name>
    <dbReference type="NCBI Taxonomy" id="1927960"/>
    <lineage>
        <taxon>Bacteria</taxon>
        <taxon>Pseudomonadati</taxon>
        <taxon>Pseudomonadota</taxon>
        <taxon>Gammaproteobacteria</taxon>
        <taxon>Lysobacterales</taxon>
        <taxon>Rhodanobacteraceae</taxon>
        <taxon>Dyella</taxon>
    </lineage>
</organism>
<name>A0A370XBL1_9GAMM</name>
<dbReference type="OrthoDB" id="8781863at2"/>
<feature type="region of interest" description="Disordered" evidence="1">
    <location>
        <begin position="50"/>
        <end position="116"/>
    </location>
</feature>
<evidence type="ECO:0000313" key="3">
    <source>
        <dbReference type="EMBL" id="RDS85814.1"/>
    </source>
</evidence>
<dbReference type="EMBL" id="QRBF01000001">
    <property type="protein sequence ID" value="RDS85814.1"/>
    <property type="molecule type" value="Genomic_DNA"/>
</dbReference>
<sequence>MKSFGLIAVVAAALMAAPGVYAQQAASPAGSMTVQCKDGTSVTVTTMKGACHGHKGVDKSASSSSGSSSSNASSASSNASMSAASTTAASSSKSSMSSKSAPAATPAAGGGPGQVWVNTSSKTKAYHCQGSKWYGTTKQGKYMSAADAQAAGYHAAKGEKCS</sequence>
<evidence type="ECO:0000313" key="4">
    <source>
        <dbReference type="Proteomes" id="UP000255334"/>
    </source>
</evidence>
<evidence type="ECO:0008006" key="5">
    <source>
        <dbReference type="Google" id="ProtNLM"/>
    </source>
</evidence>
<accession>A0A370XBL1</accession>
<comment type="caution">
    <text evidence="3">The sequence shown here is derived from an EMBL/GenBank/DDBJ whole genome shotgun (WGS) entry which is preliminary data.</text>
</comment>
<feature type="chain" id="PRO_5016686801" description="DUF3761 domain-containing protein" evidence="2">
    <location>
        <begin position="23"/>
        <end position="162"/>
    </location>
</feature>